<gene>
    <name evidence="2" type="ORF">ACFYU5_05030</name>
</gene>
<protein>
    <submittedName>
        <fullName evidence="2">Helix-turn-helix domain-containing protein</fullName>
    </submittedName>
</protein>
<organism evidence="2 3">
    <name type="scientific">Nocardia aobensis</name>
    <dbReference type="NCBI Taxonomy" id="257277"/>
    <lineage>
        <taxon>Bacteria</taxon>
        <taxon>Bacillati</taxon>
        <taxon>Actinomycetota</taxon>
        <taxon>Actinomycetes</taxon>
        <taxon>Mycobacteriales</taxon>
        <taxon>Nocardiaceae</taxon>
        <taxon>Nocardia</taxon>
    </lineage>
</organism>
<proteinExistence type="predicted"/>
<sequence>MDTHSDPRLDHRDDRNLISLKKAAALVDVDRKTIRHWIAAGHLQGYKLNGHMWRVSSREVLALARPVASLESGGAA</sequence>
<reference evidence="2 3" key="1">
    <citation type="submission" date="2024-10" db="EMBL/GenBank/DDBJ databases">
        <title>The Natural Products Discovery Center: Release of the First 8490 Sequenced Strains for Exploring Actinobacteria Biosynthetic Diversity.</title>
        <authorList>
            <person name="Kalkreuter E."/>
            <person name="Kautsar S.A."/>
            <person name="Yang D."/>
            <person name="Bader C.D."/>
            <person name="Teijaro C.N."/>
            <person name="Fluegel L."/>
            <person name="Davis C.M."/>
            <person name="Simpson J.R."/>
            <person name="Lauterbach L."/>
            <person name="Steele A.D."/>
            <person name="Gui C."/>
            <person name="Meng S."/>
            <person name="Li G."/>
            <person name="Viehrig K."/>
            <person name="Ye F."/>
            <person name="Su P."/>
            <person name="Kiefer A.F."/>
            <person name="Nichols A."/>
            <person name="Cepeda A.J."/>
            <person name="Yan W."/>
            <person name="Fan B."/>
            <person name="Jiang Y."/>
            <person name="Adhikari A."/>
            <person name="Zheng C.-J."/>
            <person name="Schuster L."/>
            <person name="Cowan T.M."/>
            <person name="Smanski M.J."/>
            <person name="Chevrette M.G."/>
            <person name="De Carvalho L.P.S."/>
            <person name="Shen B."/>
        </authorList>
    </citation>
    <scope>NUCLEOTIDE SEQUENCE [LARGE SCALE GENOMIC DNA]</scope>
    <source>
        <strain evidence="2 3">NPDC004119</strain>
    </source>
</reference>
<name>A0ABW6NX28_9NOCA</name>
<dbReference type="EMBL" id="JBIAMT010000001">
    <property type="protein sequence ID" value="MFF0495747.1"/>
    <property type="molecule type" value="Genomic_DNA"/>
</dbReference>
<evidence type="ECO:0000313" key="3">
    <source>
        <dbReference type="Proteomes" id="UP001601442"/>
    </source>
</evidence>
<dbReference type="InterPro" id="IPR009061">
    <property type="entry name" value="DNA-bd_dom_put_sf"/>
</dbReference>
<dbReference type="Pfam" id="PF12728">
    <property type="entry name" value="HTH_17"/>
    <property type="match status" value="1"/>
</dbReference>
<evidence type="ECO:0000313" key="2">
    <source>
        <dbReference type="EMBL" id="MFF0495747.1"/>
    </source>
</evidence>
<dbReference type="SUPFAM" id="SSF46955">
    <property type="entry name" value="Putative DNA-binding domain"/>
    <property type="match status" value="1"/>
</dbReference>
<dbReference type="InterPro" id="IPR010093">
    <property type="entry name" value="SinI_DNA-bd"/>
</dbReference>
<dbReference type="Proteomes" id="UP001601442">
    <property type="component" value="Unassembled WGS sequence"/>
</dbReference>
<evidence type="ECO:0000259" key="1">
    <source>
        <dbReference type="Pfam" id="PF12728"/>
    </source>
</evidence>
<dbReference type="NCBIfam" id="TIGR01764">
    <property type="entry name" value="excise"/>
    <property type="match status" value="1"/>
</dbReference>
<keyword evidence="3" id="KW-1185">Reference proteome</keyword>
<feature type="domain" description="Helix-turn-helix" evidence="1">
    <location>
        <begin position="18"/>
        <end position="64"/>
    </location>
</feature>
<dbReference type="RefSeq" id="WP_387390092.1">
    <property type="nucleotide sequence ID" value="NZ_JBIAMT010000001.1"/>
</dbReference>
<comment type="caution">
    <text evidence="2">The sequence shown here is derived from an EMBL/GenBank/DDBJ whole genome shotgun (WGS) entry which is preliminary data.</text>
</comment>
<dbReference type="InterPro" id="IPR041657">
    <property type="entry name" value="HTH_17"/>
</dbReference>
<accession>A0ABW6NX28</accession>